<reference evidence="2 3" key="1">
    <citation type="submission" date="2019-09" db="EMBL/GenBank/DDBJ databases">
        <title>Draft genome sequencing and comparative genomics of hatchery-associated Vibrios.</title>
        <authorList>
            <person name="Kehlet-Delgado H."/>
            <person name="Mueller R.S."/>
        </authorList>
    </citation>
    <scope>NUCLEOTIDE SEQUENCE [LARGE SCALE GENOMIC DNA]</scope>
    <source>
        <strain evidence="2 3">99-46-Y</strain>
    </source>
</reference>
<name>A0A7Y4A1Z6_9VIBR</name>
<comment type="caution">
    <text evidence="2">The sequence shown here is derived from an EMBL/GenBank/DDBJ whole genome shotgun (WGS) entry which is preliminary data.</text>
</comment>
<evidence type="ECO:0000256" key="1">
    <source>
        <dbReference type="SAM" id="SignalP"/>
    </source>
</evidence>
<dbReference type="RefSeq" id="WP_171361542.1">
    <property type="nucleotide sequence ID" value="NZ_VTXC01000038.1"/>
</dbReference>
<accession>A0A7Y4A1Z6</accession>
<evidence type="ECO:0000313" key="2">
    <source>
        <dbReference type="EMBL" id="NOH72389.1"/>
    </source>
</evidence>
<evidence type="ECO:0000313" key="3">
    <source>
        <dbReference type="Proteomes" id="UP000565719"/>
    </source>
</evidence>
<keyword evidence="1" id="KW-0732">Signal</keyword>
<dbReference type="EMBL" id="VTXC01000038">
    <property type="protein sequence ID" value="NOH72389.1"/>
    <property type="molecule type" value="Genomic_DNA"/>
</dbReference>
<gene>
    <name evidence="2" type="ORF">F0225_13725</name>
</gene>
<dbReference type="AlphaFoldDB" id="A0A7Y4A1Z6"/>
<feature type="signal peptide" evidence="1">
    <location>
        <begin position="1"/>
        <end position="23"/>
    </location>
</feature>
<protein>
    <recommendedName>
        <fullName evidence="4">Adhesin</fullName>
    </recommendedName>
</protein>
<organism evidence="2 3">
    <name type="scientific">Vibrio pectenicida</name>
    <dbReference type="NCBI Taxonomy" id="62763"/>
    <lineage>
        <taxon>Bacteria</taxon>
        <taxon>Pseudomonadati</taxon>
        <taxon>Pseudomonadota</taxon>
        <taxon>Gammaproteobacteria</taxon>
        <taxon>Vibrionales</taxon>
        <taxon>Vibrionaceae</taxon>
        <taxon>Vibrio</taxon>
    </lineage>
</organism>
<proteinExistence type="predicted"/>
<dbReference type="Proteomes" id="UP000565719">
    <property type="component" value="Unassembled WGS sequence"/>
</dbReference>
<sequence length="160" mass="17194">MKLTKLSVLFSSLYFCLVGNVSAEILTFRETVDSQCGIKIAQGQMGSILFKGETHSGERFVQFTPYSNDQRKQNLKLEVSSVSGTILLFGSGNVGTDKLKLWVGTTSSSASFLAAHPGSATDVPRNVEQKAIAVVDYSKSKIAESQSGYTVTATIQLTCP</sequence>
<feature type="chain" id="PRO_5031099163" description="Adhesin" evidence="1">
    <location>
        <begin position="24"/>
        <end position="160"/>
    </location>
</feature>
<evidence type="ECO:0008006" key="4">
    <source>
        <dbReference type="Google" id="ProtNLM"/>
    </source>
</evidence>